<comment type="caution">
    <text evidence="3">The sequence shown here is derived from an EMBL/GenBank/DDBJ whole genome shotgun (WGS) entry which is preliminary data.</text>
</comment>
<reference evidence="3" key="1">
    <citation type="journal article" date="2015" name="Nature">
        <title>Complex archaea that bridge the gap between prokaryotes and eukaryotes.</title>
        <authorList>
            <person name="Spang A."/>
            <person name="Saw J.H."/>
            <person name="Jorgensen S.L."/>
            <person name="Zaremba-Niedzwiedzka K."/>
            <person name="Martijn J."/>
            <person name="Lind A.E."/>
            <person name="van Eijk R."/>
            <person name="Schleper C."/>
            <person name="Guy L."/>
            <person name="Ettema T.J."/>
        </authorList>
    </citation>
    <scope>NUCLEOTIDE SEQUENCE</scope>
</reference>
<dbReference type="GO" id="GO:0016627">
    <property type="term" value="F:oxidoreductase activity, acting on the CH-CH group of donors"/>
    <property type="evidence" value="ECO:0007669"/>
    <property type="project" value="TreeGrafter"/>
</dbReference>
<proteinExistence type="predicted"/>
<dbReference type="PANTHER" id="PTHR35176:SF6">
    <property type="entry name" value="HEME OXYGENASE HI_0854-RELATED"/>
    <property type="match status" value="1"/>
</dbReference>
<evidence type="ECO:0000313" key="3">
    <source>
        <dbReference type="EMBL" id="KKL25448.1"/>
    </source>
</evidence>
<dbReference type="EMBL" id="LAZR01036211">
    <property type="protein sequence ID" value="KKL25448.1"/>
    <property type="molecule type" value="Genomic_DNA"/>
</dbReference>
<protein>
    <recommendedName>
        <fullName evidence="2">Pyridoxamine 5'-phosphate oxidase N-terminal domain-containing protein</fullName>
    </recommendedName>
</protein>
<evidence type="ECO:0000256" key="1">
    <source>
        <dbReference type="ARBA" id="ARBA00023002"/>
    </source>
</evidence>
<keyword evidence="1" id="KW-0560">Oxidoreductase</keyword>
<feature type="domain" description="Pyridoxamine 5'-phosphate oxidase N-terminal" evidence="2">
    <location>
        <begin position="12"/>
        <end position="145"/>
    </location>
</feature>
<dbReference type="InterPro" id="IPR011576">
    <property type="entry name" value="Pyridox_Oxase_N"/>
</dbReference>
<dbReference type="AlphaFoldDB" id="A0A0F9ENJ8"/>
<dbReference type="InterPro" id="IPR012349">
    <property type="entry name" value="Split_barrel_FMN-bd"/>
</dbReference>
<organism evidence="3">
    <name type="scientific">marine sediment metagenome</name>
    <dbReference type="NCBI Taxonomy" id="412755"/>
    <lineage>
        <taxon>unclassified sequences</taxon>
        <taxon>metagenomes</taxon>
        <taxon>ecological metagenomes</taxon>
    </lineage>
</organism>
<name>A0A0F9ENJ8_9ZZZZ</name>
<evidence type="ECO:0000259" key="2">
    <source>
        <dbReference type="Pfam" id="PF01243"/>
    </source>
</evidence>
<dbReference type="SUPFAM" id="SSF50475">
    <property type="entry name" value="FMN-binding split barrel"/>
    <property type="match status" value="1"/>
</dbReference>
<gene>
    <name evidence="3" type="ORF">LCGC14_2405190</name>
</gene>
<dbReference type="Pfam" id="PF01243">
    <property type="entry name" value="PNPOx_N"/>
    <property type="match status" value="1"/>
</dbReference>
<dbReference type="GO" id="GO:0005829">
    <property type="term" value="C:cytosol"/>
    <property type="evidence" value="ECO:0007669"/>
    <property type="project" value="TreeGrafter"/>
</dbReference>
<dbReference type="GO" id="GO:0070967">
    <property type="term" value="F:coenzyme F420 binding"/>
    <property type="evidence" value="ECO:0007669"/>
    <property type="project" value="TreeGrafter"/>
</dbReference>
<dbReference type="PANTHER" id="PTHR35176">
    <property type="entry name" value="HEME OXYGENASE HI_0854-RELATED"/>
    <property type="match status" value="1"/>
</dbReference>
<sequence>MAKRRDQIKMTPEDVESFLADERVISVCTIGQDGWPHVTALWYVLRDSEPWIYTYAKSQKVRNLERDNRTTLLVEAGHEYQELRGVMLKARAEFHPDLETVAGVAEELFTRYRGNDSAKPIDEGTRGALRAQAAKRVTIRFRIEETVSWDHSKLGGAY</sequence>
<dbReference type="InterPro" id="IPR052019">
    <property type="entry name" value="F420H2_bilvrd_red/Heme_oxyg"/>
</dbReference>
<accession>A0A0F9ENJ8</accession>
<dbReference type="Gene3D" id="2.30.110.10">
    <property type="entry name" value="Electron Transport, Fmn-binding Protein, Chain A"/>
    <property type="match status" value="1"/>
</dbReference>